<dbReference type="Gene3D" id="1.20.120.290">
    <property type="entry name" value="Oxygen-evolving enhancer protein 3 (PsbQ), four-helix up-down bundle"/>
    <property type="match status" value="1"/>
</dbReference>
<dbReference type="GO" id="GO:0005509">
    <property type="term" value="F:calcium ion binding"/>
    <property type="evidence" value="ECO:0007669"/>
    <property type="project" value="InterPro"/>
</dbReference>
<dbReference type="InterPro" id="IPR008797">
    <property type="entry name" value="PSII_PsbQ"/>
</dbReference>
<evidence type="ECO:0000313" key="7">
    <source>
        <dbReference type="Proteomes" id="UP000249354"/>
    </source>
</evidence>
<feature type="compositionally biased region" description="Basic and acidic residues" evidence="4">
    <location>
        <begin position="190"/>
        <end position="200"/>
    </location>
</feature>
<dbReference type="EMBL" id="QBMC01000196">
    <property type="protein sequence ID" value="PZO11219.1"/>
    <property type="molecule type" value="Genomic_DNA"/>
</dbReference>
<evidence type="ECO:0000256" key="3">
    <source>
        <dbReference type="ARBA" id="ARBA00023136"/>
    </source>
</evidence>
<evidence type="ECO:0000256" key="4">
    <source>
        <dbReference type="SAM" id="MobiDB-lite"/>
    </source>
</evidence>
<gene>
    <name evidence="6" type="primary">psbQ</name>
    <name evidence="6" type="ORF">DCF25_19840</name>
</gene>
<comment type="caution">
    <text evidence="6">The sequence shown here is derived from an EMBL/GenBank/DDBJ whole genome shotgun (WGS) entry which is preliminary data.</text>
</comment>
<dbReference type="GO" id="GO:0015979">
    <property type="term" value="P:photosynthesis"/>
    <property type="evidence" value="ECO:0007669"/>
    <property type="project" value="InterPro"/>
</dbReference>
<comment type="subcellular location">
    <subcellularLocation>
        <location evidence="1">Membrane</location>
    </subcellularLocation>
</comment>
<dbReference type="GO" id="GO:0019898">
    <property type="term" value="C:extrinsic component of membrane"/>
    <property type="evidence" value="ECO:0007669"/>
    <property type="project" value="InterPro"/>
</dbReference>
<accession>A0A2W4U1Q9</accession>
<keyword evidence="2" id="KW-0793">Thylakoid</keyword>
<name>A0A2W4U1Q9_9CYAN</name>
<protein>
    <submittedName>
        <fullName evidence="6">Photosystem II protein PsbQ</fullName>
    </submittedName>
</protein>
<reference evidence="6 7" key="2">
    <citation type="submission" date="2018-06" db="EMBL/GenBank/DDBJ databases">
        <title>Metagenomic assembly of (sub)arctic Cyanobacteria and their associated microbiome from non-axenic cultures.</title>
        <authorList>
            <person name="Baurain D."/>
        </authorList>
    </citation>
    <scope>NUCLEOTIDE SEQUENCE [LARGE SCALE GENOMIC DNA]</scope>
    <source>
        <strain evidence="6">ULC129bin1</strain>
    </source>
</reference>
<evidence type="ECO:0000313" key="6">
    <source>
        <dbReference type="EMBL" id="PZO11219.1"/>
    </source>
</evidence>
<dbReference type="InterPro" id="IPR017487">
    <property type="entry name" value="PSII_PsbQ_cyanobac"/>
</dbReference>
<dbReference type="NCBIfam" id="TIGR03042">
    <property type="entry name" value="PS_II_psbQ_bact"/>
    <property type="match status" value="1"/>
</dbReference>
<dbReference type="AlphaFoldDB" id="A0A2W4U1Q9"/>
<evidence type="ECO:0000256" key="5">
    <source>
        <dbReference type="SAM" id="SignalP"/>
    </source>
</evidence>
<keyword evidence="5" id="KW-0732">Signal</keyword>
<dbReference type="SUPFAM" id="SSF101112">
    <property type="entry name" value="Oxygen-evolving enhancer protein 3"/>
    <property type="match status" value="1"/>
</dbReference>
<keyword evidence="3" id="KW-0472">Membrane</keyword>
<feature type="signal peptide" evidence="5">
    <location>
        <begin position="1"/>
        <end position="28"/>
    </location>
</feature>
<dbReference type="InterPro" id="IPR023222">
    <property type="entry name" value="PsbQ-like_dom_sf"/>
</dbReference>
<sequence>MKQYRAVVGVLLAMVATFLVSCSSGPEAVAPTYTPEKISQLQNYVGRIEQARSRLTELEGYIQKDNWVNVDNFTHGPLGDLKAQLVRLNGQLLPDDQKNAKVLAEEISGHLQNLDEASQARNYKDAIFQFEEFKTDFDALLDIVPAEARLKAERTEKPSVYDMTTQFPETEEVRAEPEDMLRGSILQDGGSRKLQEKADNIKGAPEALTEGNNAGSAIDSLQKAEGKDKE</sequence>
<reference evidence="7" key="1">
    <citation type="submission" date="2018-04" db="EMBL/GenBank/DDBJ databases">
        <authorList>
            <person name="Cornet L."/>
        </authorList>
    </citation>
    <scope>NUCLEOTIDE SEQUENCE [LARGE SCALE GENOMIC DNA]</scope>
</reference>
<evidence type="ECO:0000256" key="1">
    <source>
        <dbReference type="ARBA" id="ARBA00004370"/>
    </source>
</evidence>
<dbReference type="PROSITE" id="PS51257">
    <property type="entry name" value="PROKAR_LIPOPROTEIN"/>
    <property type="match status" value="1"/>
</dbReference>
<feature type="chain" id="PRO_5016084280" evidence="5">
    <location>
        <begin position="29"/>
        <end position="230"/>
    </location>
</feature>
<dbReference type="Pfam" id="PF05757">
    <property type="entry name" value="PsbQ"/>
    <property type="match status" value="1"/>
</dbReference>
<organism evidence="6 7">
    <name type="scientific">Leptolyngbya foveolarum</name>
    <dbReference type="NCBI Taxonomy" id="47253"/>
    <lineage>
        <taxon>Bacteria</taxon>
        <taxon>Bacillati</taxon>
        <taxon>Cyanobacteriota</taxon>
        <taxon>Cyanophyceae</taxon>
        <taxon>Leptolyngbyales</taxon>
        <taxon>Leptolyngbyaceae</taxon>
        <taxon>Leptolyngbya group</taxon>
        <taxon>Leptolyngbya</taxon>
    </lineage>
</organism>
<dbReference type="GO" id="GO:0009654">
    <property type="term" value="C:photosystem II oxygen evolving complex"/>
    <property type="evidence" value="ECO:0007669"/>
    <property type="project" value="InterPro"/>
</dbReference>
<evidence type="ECO:0000256" key="2">
    <source>
        <dbReference type="ARBA" id="ARBA00023078"/>
    </source>
</evidence>
<dbReference type="Proteomes" id="UP000249354">
    <property type="component" value="Unassembled WGS sequence"/>
</dbReference>
<feature type="region of interest" description="Disordered" evidence="4">
    <location>
        <begin position="183"/>
        <end position="230"/>
    </location>
</feature>
<proteinExistence type="predicted"/>